<evidence type="ECO:0000313" key="1">
    <source>
        <dbReference type="EMBL" id="CAG8457856.1"/>
    </source>
</evidence>
<sequence length="133" mass="15671">MSERFHPSGEKTEYWRQKEMDYMLRGDWQQLSWIVCCHQRDRESDTGDISVRKTGNQISHPDHKRYLISLIYITRDGSDTEHITLIIIPNAKWRAGDKGIIQMRANCVNPFHLVYVLTINDNFLLRNSTHALI</sequence>
<dbReference type="AlphaFoldDB" id="A0A9N8YV54"/>
<accession>A0A9N8YV54</accession>
<gene>
    <name evidence="1" type="ORF">AMORRO_LOCUS1248</name>
</gene>
<evidence type="ECO:0000313" key="2">
    <source>
        <dbReference type="Proteomes" id="UP000789342"/>
    </source>
</evidence>
<name>A0A9N8YV54_9GLOM</name>
<organism evidence="1 2">
    <name type="scientific">Acaulospora morrowiae</name>
    <dbReference type="NCBI Taxonomy" id="94023"/>
    <lineage>
        <taxon>Eukaryota</taxon>
        <taxon>Fungi</taxon>
        <taxon>Fungi incertae sedis</taxon>
        <taxon>Mucoromycota</taxon>
        <taxon>Glomeromycotina</taxon>
        <taxon>Glomeromycetes</taxon>
        <taxon>Diversisporales</taxon>
        <taxon>Acaulosporaceae</taxon>
        <taxon>Acaulospora</taxon>
    </lineage>
</organism>
<proteinExistence type="predicted"/>
<reference evidence="1" key="1">
    <citation type="submission" date="2021-06" db="EMBL/GenBank/DDBJ databases">
        <authorList>
            <person name="Kallberg Y."/>
            <person name="Tangrot J."/>
            <person name="Rosling A."/>
        </authorList>
    </citation>
    <scope>NUCLEOTIDE SEQUENCE</scope>
    <source>
        <strain evidence="1">CL551</strain>
    </source>
</reference>
<keyword evidence="2" id="KW-1185">Reference proteome</keyword>
<dbReference type="Proteomes" id="UP000789342">
    <property type="component" value="Unassembled WGS sequence"/>
</dbReference>
<dbReference type="EMBL" id="CAJVPV010000452">
    <property type="protein sequence ID" value="CAG8457856.1"/>
    <property type="molecule type" value="Genomic_DNA"/>
</dbReference>
<comment type="caution">
    <text evidence="1">The sequence shown here is derived from an EMBL/GenBank/DDBJ whole genome shotgun (WGS) entry which is preliminary data.</text>
</comment>
<protein>
    <submittedName>
        <fullName evidence="1">5583_t:CDS:1</fullName>
    </submittedName>
</protein>